<dbReference type="SUPFAM" id="SSF102705">
    <property type="entry name" value="NIF3 (NGG1p interacting factor 3)-like"/>
    <property type="match status" value="1"/>
</dbReference>
<dbReference type="Proteomes" id="UP001140513">
    <property type="component" value="Unassembled WGS sequence"/>
</dbReference>
<dbReference type="GeneID" id="80910450"/>
<dbReference type="EMBL" id="JAPEUX010000005">
    <property type="protein sequence ID" value="KAJ4351577.1"/>
    <property type="molecule type" value="Genomic_DNA"/>
</dbReference>
<dbReference type="InterPro" id="IPR036069">
    <property type="entry name" value="DUF34/NIF3_sf"/>
</dbReference>
<dbReference type="AlphaFoldDB" id="A0A9W8XIJ6"/>
<comment type="caution">
    <text evidence="2">The sequence shown here is derived from an EMBL/GenBank/DDBJ whole genome shotgun (WGS) entry which is preliminary data.</text>
</comment>
<reference evidence="2" key="1">
    <citation type="submission" date="2022-10" db="EMBL/GenBank/DDBJ databases">
        <title>Tapping the CABI collections for fungal endophytes: first genome assemblies for Collariella, Neodidymelliopsis, Ascochyta clinopodiicola, Didymella pomorum, Didymosphaeria variabile, Neocosmospora piperis and Neocucurbitaria cava.</title>
        <authorList>
            <person name="Hill R."/>
        </authorList>
    </citation>
    <scope>NUCLEOTIDE SEQUENCE</scope>
    <source>
        <strain evidence="2">IMI 356815</strain>
    </source>
</reference>
<evidence type="ECO:0000256" key="1">
    <source>
        <dbReference type="ARBA" id="ARBA00020998"/>
    </source>
</evidence>
<keyword evidence="3" id="KW-1185">Reference proteome</keyword>
<dbReference type="OrthoDB" id="15981at2759"/>
<protein>
    <recommendedName>
        <fullName evidence="1">ATP phosphoribosyltransferase</fullName>
    </recommendedName>
</protein>
<evidence type="ECO:0000313" key="3">
    <source>
        <dbReference type="Proteomes" id="UP001140513"/>
    </source>
</evidence>
<organism evidence="2 3">
    <name type="scientific">Didymosphaeria variabile</name>
    <dbReference type="NCBI Taxonomy" id="1932322"/>
    <lineage>
        <taxon>Eukaryota</taxon>
        <taxon>Fungi</taxon>
        <taxon>Dikarya</taxon>
        <taxon>Ascomycota</taxon>
        <taxon>Pezizomycotina</taxon>
        <taxon>Dothideomycetes</taxon>
        <taxon>Pleosporomycetidae</taxon>
        <taxon>Pleosporales</taxon>
        <taxon>Massarineae</taxon>
        <taxon>Didymosphaeriaceae</taxon>
        <taxon>Didymosphaeria</taxon>
    </lineage>
</organism>
<gene>
    <name evidence="2" type="ORF">N0V89_006920</name>
</gene>
<evidence type="ECO:0000313" key="2">
    <source>
        <dbReference type="EMBL" id="KAJ4351577.1"/>
    </source>
</evidence>
<proteinExistence type="predicted"/>
<dbReference type="RefSeq" id="XP_056069933.1">
    <property type="nucleotide sequence ID" value="XM_056215686.1"/>
</dbReference>
<dbReference type="Gene3D" id="3.30.70.120">
    <property type="match status" value="1"/>
</dbReference>
<sequence>MATKYKLVYFVPLSALDAVKKAVFATGAGRYPGPGNYTEVAWQTLGTGQFRPGDTAKPNIGEVGKLEKVEEARVETLCVGEDITKKAVAALKEYVSVPLPLKTMSADASYVRTHPYEEPGYEVYKIEDF</sequence>
<accession>A0A9W8XIJ6</accession>
<dbReference type="PANTHER" id="PTHR41774">
    <property type="match status" value="1"/>
</dbReference>
<dbReference type="PANTHER" id="PTHR41774:SF1">
    <property type="entry name" value="NGG1P INTERACTING FACTOR NIF3"/>
    <property type="match status" value="1"/>
</dbReference>
<name>A0A9W8XIJ6_9PLEO</name>
<dbReference type="InterPro" id="IPR015867">
    <property type="entry name" value="N-reg_PII/ATP_PRibTrfase_C"/>
</dbReference>